<dbReference type="EMBL" id="CM045872">
    <property type="protein sequence ID" value="KAI7950168.1"/>
    <property type="molecule type" value="Genomic_DNA"/>
</dbReference>
<dbReference type="Proteomes" id="UP001060170">
    <property type="component" value="Chromosome 8"/>
</dbReference>
<gene>
    <name evidence="1" type="ORF">MJO28_008989</name>
</gene>
<accession>A0ACC0EDI7</accession>
<evidence type="ECO:0000313" key="2">
    <source>
        <dbReference type="Proteomes" id="UP001060170"/>
    </source>
</evidence>
<proteinExistence type="predicted"/>
<reference evidence="2" key="2">
    <citation type="journal article" date="2018" name="Mol. Plant Microbe Interact.">
        <title>Genome sequence resources for the wheat stripe rust pathogen (Puccinia striiformis f. sp. tritici) and the barley stripe rust pathogen (Puccinia striiformis f. sp. hordei).</title>
        <authorList>
            <person name="Xia C."/>
            <person name="Wang M."/>
            <person name="Yin C."/>
            <person name="Cornejo O.E."/>
            <person name="Hulbert S.H."/>
            <person name="Chen X."/>
        </authorList>
    </citation>
    <scope>NUCLEOTIDE SEQUENCE [LARGE SCALE GENOMIC DNA]</scope>
    <source>
        <strain evidence="2">93-210</strain>
    </source>
</reference>
<sequence>MERNVTVDLVIEGFRKLMKKCNSHGHFTSAREDLSTDQPGMELDAALQLHLWTLPELRRQIVTILDLLDPHKFLKDPGSRLRLILEIQSELSHTLDRIIIYAIHILCPLPIYSPSGRRDDQHLQECKQFRLRGLHDHLTQALLRAINIVCCESDFLIQQLILSTDMKDGDSHVALSRKCLLSRESPLMTSIESGIEWLKGSDFDIVQVGWSKEVLGYNKSLETILDLVDKTINSTKRNNGRQTKKIDKFVIQLAKLAIIIIKLLRLFFNKLSVRGMNRKRLPMFSKMCSEDLDAVAKVAVNLGGELHQMAGMLKAAHSASAHICQHLTETIQNIDTYTTKSLLLILTYFLPIIPDTNGCPTQNYYRAWFDTWKTLFTIANNNFLHAVQVFQSNGL</sequence>
<organism evidence="1 2">
    <name type="scientific">Puccinia striiformis f. sp. tritici</name>
    <dbReference type="NCBI Taxonomy" id="168172"/>
    <lineage>
        <taxon>Eukaryota</taxon>
        <taxon>Fungi</taxon>
        <taxon>Dikarya</taxon>
        <taxon>Basidiomycota</taxon>
        <taxon>Pucciniomycotina</taxon>
        <taxon>Pucciniomycetes</taxon>
        <taxon>Pucciniales</taxon>
        <taxon>Pucciniaceae</taxon>
        <taxon>Puccinia</taxon>
    </lineage>
</organism>
<protein>
    <submittedName>
        <fullName evidence="1">Uncharacterized protein</fullName>
    </submittedName>
</protein>
<reference evidence="1 2" key="3">
    <citation type="journal article" date="2022" name="Microbiol. Spectr.">
        <title>Folding features and dynamics of 3D genome architecture in plant fungal pathogens.</title>
        <authorList>
            <person name="Xia C."/>
        </authorList>
    </citation>
    <scope>NUCLEOTIDE SEQUENCE [LARGE SCALE GENOMIC DNA]</scope>
    <source>
        <strain evidence="1 2">93-210</strain>
    </source>
</reference>
<keyword evidence="2" id="KW-1185">Reference proteome</keyword>
<evidence type="ECO:0000313" key="1">
    <source>
        <dbReference type="EMBL" id="KAI7950168.1"/>
    </source>
</evidence>
<reference evidence="2" key="1">
    <citation type="journal article" date="2018" name="BMC Genomics">
        <title>Genomic insights into host adaptation between the wheat stripe rust pathogen (Puccinia striiformis f. sp. tritici) and the barley stripe rust pathogen (Puccinia striiformis f. sp. hordei).</title>
        <authorList>
            <person name="Xia C."/>
            <person name="Wang M."/>
            <person name="Yin C."/>
            <person name="Cornejo O.E."/>
            <person name="Hulbert S.H."/>
            <person name="Chen X."/>
        </authorList>
    </citation>
    <scope>NUCLEOTIDE SEQUENCE [LARGE SCALE GENOMIC DNA]</scope>
    <source>
        <strain evidence="2">93-210</strain>
    </source>
</reference>
<comment type="caution">
    <text evidence="1">The sequence shown here is derived from an EMBL/GenBank/DDBJ whole genome shotgun (WGS) entry which is preliminary data.</text>
</comment>
<name>A0ACC0EDI7_9BASI</name>